<keyword evidence="2" id="KW-1185">Reference proteome</keyword>
<organism evidence="1 2">
    <name type="scientific">Nephila pilipes</name>
    <name type="common">Giant wood spider</name>
    <name type="synonym">Nephila maculata</name>
    <dbReference type="NCBI Taxonomy" id="299642"/>
    <lineage>
        <taxon>Eukaryota</taxon>
        <taxon>Metazoa</taxon>
        <taxon>Ecdysozoa</taxon>
        <taxon>Arthropoda</taxon>
        <taxon>Chelicerata</taxon>
        <taxon>Arachnida</taxon>
        <taxon>Araneae</taxon>
        <taxon>Araneomorphae</taxon>
        <taxon>Entelegynae</taxon>
        <taxon>Araneoidea</taxon>
        <taxon>Nephilidae</taxon>
        <taxon>Nephila</taxon>
    </lineage>
</organism>
<reference evidence="1" key="1">
    <citation type="submission" date="2020-08" db="EMBL/GenBank/DDBJ databases">
        <title>Multicomponent nature underlies the extraordinary mechanical properties of spider dragline silk.</title>
        <authorList>
            <person name="Kono N."/>
            <person name="Nakamura H."/>
            <person name="Mori M."/>
            <person name="Yoshida Y."/>
            <person name="Ohtoshi R."/>
            <person name="Malay A.D."/>
            <person name="Moran D.A.P."/>
            <person name="Tomita M."/>
            <person name="Numata K."/>
            <person name="Arakawa K."/>
        </authorList>
    </citation>
    <scope>NUCLEOTIDE SEQUENCE</scope>
</reference>
<dbReference type="PANTHER" id="PTHR47331">
    <property type="entry name" value="PHD-TYPE DOMAIN-CONTAINING PROTEIN"/>
    <property type="match status" value="1"/>
</dbReference>
<dbReference type="EMBL" id="BMAW01120975">
    <property type="protein sequence ID" value="GFT91868.1"/>
    <property type="molecule type" value="Genomic_DNA"/>
</dbReference>
<name>A0A8X6PVH5_NEPPI</name>
<dbReference type="Proteomes" id="UP000887013">
    <property type="component" value="Unassembled WGS sequence"/>
</dbReference>
<proteinExistence type="predicted"/>
<protein>
    <submittedName>
        <fullName evidence="1">DUF1758 domain-containing protein</fullName>
    </submittedName>
</protein>
<accession>A0A8X6PVH5</accession>
<dbReference type="GO" id="GO:0071897">
    <property type="term" value="P:DNA biosynthetic process"/>
    <property type="evidence" value="ECO:0007669"/>
    <property type="project" value="UniProtKB-ARBA"/>
</dbReference>
<comment type="caution">
    <text evidence="1">The sequence shown here is derived from an EMBL/GenBank/DDBJ whole genome shotgun (WGS) entry which is preliminary data.</text>
</comment>
<gene>
    <name evidence="1" type="primary">AVEN_242173_1</name>
    <name evidence="1" type="ORF">NPIL_337901</name>
</gene>
<evidence type="ECO:0000313" key="2">
    <source>
        <dbReference type="Proteomes" id="UP000887013"/>
    </source>
</evidence>
<sequence length="293" mass="33656">MENKFKLDSEFEKECKDFMNEYEEARHMLPNKILNSFKQEYFLPHHAVQKKYRITTKLRVVFDGSYDQNLQKIMWRNSSDSAIKEYRFSTVTYGTSSALFSATRCLHQIGLDFQNINPEISNIIQHSFYMDDLMAGAKSNKEAIALIQNLSETLDAKGFHIRKWRSNSQDILNILAQNLGAKASKVKIHPENCSKTLGLIWDSSTDCFAFKINFNFESEIIKISFLSQSARPSVVCGKATDDQKEICGKIRKYDPHCSTLIDFCSDWKRTGTGKGNTLTVIKLLLTANWFKPN</sequence>
<dbReference type="SUPFAM" id="SSF56672">
    <property type="entry name" value="DNA/RNA polymerases"/>
    <property type="match status" value="1"/>
</dbReference>
<evidence type="ECO:0000313" key="1">
    <source>
        <dbReference type="EMBL" id="GFT91868.1"/>
    </source>
</evidence>
<dbReference type="AlphaFoldDB" id="A0A8X6PVH5"/>
<dbReference type="InterPro" id="IPR043502">
    <property type="entry name" value="DNA/RNA_pol_sf"/>
</dbReference>
<dbReference type="OrthoDB" id="8033604at2759"/>